<evidence type="ECO:0000313" key="10">
    <source>
        <dbReference type="WBParaSite" id="EEL_0000848101-mRNA-1"/>
    </source>
</evidence>
<dbReference type="AlphaFoldDB" id="A0A0R3S1E3"/>
<dbReference type="GO" id="GO:0006614">
    <property type="term" value="P:SRP-dependent cotranslational protein targeting to membrane"/>
    <property type="evidence" value="ECO:0007669"/>
    <property type="project" value="UniProtKB-UniRule"/>
</dbReference>
<comment type="subcellular location">
    <subcellularLocation>
        <location evidence="1 8">Cytoplasm</location>
    </subcellularLocation>
</comment>
<keyword evidence="7 8" id="KW-0687">Ribonucleoprotein</keyword>
<reference evidence="10" key="1">
    <citation type="submission" date="2017-02" db="UniProtKB">
        <authorList>
            <consortium name="WormBaseParasite"/>
        </authorList>
    </citation>
    <scope>IDENTIFICATION</scope>
</reference>
<dbReference type="GO" id="GO:0030942">
    <property type="term" value="F:endoplasmic reticulum signal peptide binding"/>
    <property type="evidence" value="ECO:0007669"/>
    <property type="project" value="UniProtKB-UniRule"/>
</dbReference>
<dbReference type="Gene3D" id="3.30.720.10">
    <property type="entry name" value="Signal recognition particle alu RNA binding heterodimer, srp9/1"/>
    <property type="match status" value="1"/>
</dbReference>
<evidence type="ECO:0000256" key="5">
    <source>
        <dbReference type="ARBA" id="ARBA00022884"/>
    </source>
</evidence>
<evidence type="ECO:0000256" key="4">
    <source>
        <dbReference type="ARBA" id="ARBA00022490"/>
    </source>
</evidence>
<proteinExistence type="inferred from homology"/>
<dbReference type="GO" id="GO:0008312">
    <property type="term" value="F:7S RNA binding"/>
    <property type="evidence" value="ECO:0007669"/>
    <property type="project" value="UniProtKB-UniRule"/>
</dbReference>
<evidence type="ECO:0000256" key="1">
    <source>
        <dbReference type="ARBA" id="ARBA00004496"/>
    </source>
</evidence>
<accession>A0A0R3S1E3</accession>
<evidence type="ECO:0000256" key="2">
    <source>
        <dbReference type="ARBA" id="ARBA00010349"/>
    </source>
</evidence>
<dbReference type="STRING" id="1147741.A0A0R3S1E3"/>
<evidence type="ECO:0000256" key="7">
    <source>
        <dbReference type="ARBA" id="ARBA00023274"/>
    </source>
</evidence>
<evidence type="ECO:0000256" key="3">
    <source>
        <dbReference type="ARBA" id="ARBA00017926"/>
    </source>
</evidence>
<dbReference type="PANTHER" id="PTHR12013">
    <property type="entry name" value="SIGNAL RECOGNITION PARTICLE 14 KD PROTEIN"/>
    <property type="match status" value="1"/>
</dbReference>
<dbReference type="GO" id="GO:0005786">
    <property type="term" value="C:signal recognition particle, endoplasmic reticulum targeting"/>
    <property type="evidence" value="ECO:0007669"/>
    <property type="project" value="UniProtKB-UniRule"/>
</dbReference>
<dbReference type="InterPro" id="IPR003210">
    <property type="entry name" value="Signal_recog_particle_SRP14"/>
</dbReference>
<dbReference type="WBParaSite" id="EEL_0000848101-mRNA-1">
    <property type="protein sequence ID" value="EEL_0000848101-mRNA-1"/>
    <property type="gene ID" value="EEL_0000848101"/>
</dbReference>
<name>A0A0R3S1E3_9BILA</name>
<keyword evidence="6 8" id="KW-0733">Signal recognition particle</keyword>
<protein>
    <recommendedName>
        <fullName evidence="3 8">Signal recognition particle 14 kDa protein</fullName>
        <shortName evidence="8">SRP14</shortName>
    </recommendedName>
</protein>
<evidence type="ECO:0000313" key="9">
    <source>
        <dbReference type="Proteomes" id="UP000050640"/>
    </source>
</evidence>
<dbReference type="Proteomes" id="UP000050640">
    <property type="component" value="Unplaced"/>
</dbReference>
<keyword evidence="4 8" id="KW-0963">Cytoplasm</keyword>
<comment type="similarity">
    <text evidence="2 8">Belongs to the SRP14 family.</text>
</comment>
<dbReference type="Pfam" id="PF02290">
    <property type="entry name" value="SRP14"/>
    <property type="match status" value="1"/>
</dbReference>
<sequence length="134" mass="15452">MTLLDNDHFLVELAKLFQKCRTSNQHNITITLKHFCSFNHLSYYYIFSDDGRTKPYPRNEAQQSLKGEDLCLFRVKLGDKKISTVVHAKEVNKFQLAYAGILKANMDNLKKRERKTAVETKIKSISASKNAVKI</sequence>
<evidence type="ECO:0000256" key="8">
    <source>
        <dbReference type="RuleBase" id="RU368100"/>
    </source>
</evidence>
<evidence type="ECO:0000256" key="6">
    <source>
        <dbReference type="ARBA" id="ARBA00023135"/>
    </source>
</evidence>
<dbReference type="InterPro" id="IPR009018">
    <property type="entry name" value="Signal_recog_particle_SRP9/14"/>
</dbReference>
<organism evidence="9 10">
    <name type="scientific">Elaeophora elaphi</name>
    <dbReference type="NCBI Taxonomy" id="1147741"/>
    <lineage>
        <taxon>Eukaryota</taxon>
        <taxon>Metazoa</taxon>
        <taxon>Ecdysozoa</taxon>
        <taxon>Nematoda</taxon>
        <taxon>Chromadorea</taxon>
        <taxon>Rhabditida</taxon>
        <taxon>Spirurina</taxon>
        <taxon>Spiruromorpha</taxon>
        <taxon>Filarioidea</taxon>
        <taxon>Onchocercidae</taxon>
        <taxon>Elaeophora</taxon>
    </lineage>
</organism>
<dbReference type="SUPFAM" id="SSF54762">
    <property type="entry name" value="Signal recognition particle alu RNA binding heterodimer, SRP9/14"/>
    <property type="match status" value="1"/>
</dbReference>
<comment type="subunit">
    <text evidence="8">Heterodimer with SRP9; binds RNA as heterodimer. Component of a signal recognition particle (SRP) complex that consists of a 7SL RNA molecule of 300 nucleotides and six protein subunits: SRP72, SRP68, SRP54, SRP19, SRP14 and SRP9.</text>
</comment>
<keyword evidence="9" id="KW-1185">Reference proteome</keyword>
<keyword evidence="5 8" id="KW-0694">RNA-binding</keyword>
<comment type="function">
    <text evidence="8">Component of the signal recognition particle (SRP) complex, a ribonucleoprotein complex that mediates the cotranslational targeting of secretory and membrane proteins to the endoplasmic reticulum (ER). SRP9 together with SRP14 and the Alu portion of the SRP RNA, constitutes the elongation arrest domain of SRP. The complex of SRP9 and SRP14 is required for SRP RNA binding.</text>
</comment>